<reference evidence="12" key="2">
    <citation type="submission" date="2021-01" db="EMBL/GenBank/DDBJ databases">
        <authorList>
            <person name="Lovell J.T."/>
            <person name="Bentley N."/>
            <person name="Bhattarai G."/>
            <person name="Jenkins J.W."/>
            <person name="Sreedasyam A."/>
            <person name="Alarcon Y."/>
            <person name="Bock C."/>
            <person name="Boston L."/>
            <person name="Carlson J."/>
            <person name="Cervantes K."/>
            <person name="Clermont K."/>
            <person name="Krom N."/>
            <person name="Kubenka K."/>
            <person name="Mamidi S."/>
            <person name="Mattison C."/>
            <person name="Monteros M."/>
            <person name="Pisani C."/>
            <person name="Plott C."/>
            <person name="Rajasekar S."/>
            <person name="Rhein H.S."/>
            <person name="Rohla C."/>
            <person name="Song M."/>
            <person name="Hilaire R.S."/>
            <person name="Shu S."/>
            <person name="Wells L."/>
            <person name="Wang X."/>
            <person name="Webber J."/>
            <person name="Heerema R.J."/>
            <person name="Klein P."/>
            <person name="Conner P."/>
            <person name="Grauke L."/>
            <person name="Grimwood J."/>
            <person name="Schmutz J."/>
            <person name="Randall J.J."/>
        </authorList>
    </citation>
    <scope>NUCLEOTIDE SEQUENCE</scope>
    <source>
        <tissue evidence="12">Leaf</tissue>
    </source>
</reference>
<evidence type="ECO:0000256" key="7">
    <source>
        <dbReference type="ARBA" id="ARBA00051744"/>
    </source>
</evidence>
<evidence type="ECO:0000256" key="6">
    <source>
        <dbReference type="ARBA" id="ARBA00022946"/>
    </source>
</evidence>
<dbReference type="AlphaFoldDB" id="A0A8T1RDJ3"/>
<evidence type="ECO:0000256" key="2">
    <source>
        <dbReference type="ARBA" id="ARBA00022679"/>
    </source>
</evidence>
<dbReference type="EMBL" id="CM031810">
    <property type="protein sequence ID" value="KAG6664423.1"/>
    <property type="molecule type" value="Genomic_DNA"/>
</dbReference>
<dbReference type="EMBL" id="CM031826">
    <property type="protein sequence ID" value="KAG6726656.1"/>
    <property type="molecule type" value="Genomic_DNA"/>
</dbReference>
<comment type="catalytic activity">
    <reaction evidence="8">
        <text>dimethylallyl diphosphate + ADP = N(6)-(dimethylallyl)adenosine 5'-diphosphate + diphosphate</text>
        <dbReference type="Rhea" id="RHEA:36327"/>
        <dbReference type="ChEBI" id="CHEBI:33019"/>
        <dbReference type="ChEBI" id="CHEBI:57623"/>
        <dbReference type="ChEBI" id="CHEBI:73533"/>
        <dbReference type="ChEBI" id="CHEBI:456216"/>
        <dbReference type="EC" id="2.5.1.112"/>
    </reaction>
</comment>
<dbReference type="EC" id="2.5.1.112" evidence="10"/>
<dbReference type="InterPro" id="IPR039657">
    <property type="entry name" value="Dimethylallyltransferase"/>
</dbReference>
<dbReference type="Proteomes" id="UP000811246">
    <property type="component" value="Chromosome 2"/>
</dbReference>
<keyword evidence="5" id="KW-0067">ATP-binding</keyword>
<evidence type="ECO:0000313" key="11">
    <source>
        <dbReference type="EMBL" id="KAG6664423.1"/>
    </source>
</evidence>
<protein>
    <recommendedName>
        <fullName evidence="10">adenylate dimethylallyltransferase (ADP/ATP-dependent)</fullName>
        <ecNumber evidence="10">2.5.1.112</ecNumber>
    </recommendedName>
</protein>
<comment type="similarity">
    <text evidence="1">Belongs to the IPP transferase family.</text>
</comment>
<dbReference type="FunFam" id="1.10.287.890:FF:000002">
    <property type="entry name" value="Adenylate isopentenyltransferase 5, chloroplastic"/>
    <property type="match status" value="1"/>
</dbReference>
<dbReference type="InterPro" id="IPR018022">
    <property type="entry name" value="IPT"/>
</dbReference>
<evidence type="ECO:0000313" key="13">
    <source>
        <dbReference type="Proteomes" id="UP000811609"/>
    </source>
</evidence>
<keyword evidence="2" id="KW-0808">Transferase</keyword>
<sequence>MIRISLSATCKQVQPLGNFPGVPVNLNMEPLFRRKDKVVIVVGATGTGKSRLAIDLAKKTPAEIINCDKIQVYKGLDIVTNKITEDESLGVPHHLLGTIDPDSHFTAEDFCHQASLVLESVTGRDRLPIIAGGSNSYIEALVNHHAEFRMKYECCFLWVDVSLPVLHSYLPERVDRMVEAGLVDEAREMFDLEADYSRGIRRAIGLPELDKYLRIEATADERTRARILKAAIAKIKENTRNLACRQLQKIHRLYSQWEWSMHRLDATEVFRKRGRREADEAWDKLVVGPSDIIMDQFLYDQDRVTTINVSHEAATSAVIGASVPTGAVAAATRY</sequence>
<keyword evidence="13" id="KW-1185">Reference proteome</keyword>
<keyword evidence="4" id="KW-0547">Nucleotide-binding</keyword>
<keyword evidence="6" id="KW-0809">Transit peptide</keyword>
<reference evidence="11" key="1">
    <citation type="submission" date="2020-12" db="EMBL/GenBank/DDBJ databases">
        <title>WGS assembly of Carya illinoinensis cv. Pawnee.</title>
        <authorList>
            <person name="Platts A."/>
            <person name="Shu S."/>
            <person name="Wright S."/>
            <person name="Barry K."/>
            <person name="Edger P."/>
            <person name="Pires J.C."/>
            <person name="Schmutz J."/>
        </authorList>
    </citation>
    <scope>NUCLEOTIDE SEQUENCE</scope>
    <source>
        <tissue evidence="11">Leaf</tissue>
    </source>
</reference>
<evidence type="ECO:0000256" key="8">
    <source>
        <dbReference type="ARBA" id="ARBA00052386"/>
    </source>
</evidence>
<dbReference type="GO" id="GO:0009824">
    <property type="term" value="F:AMP dimethylallyltransferase activity"/>
    <property type="evidence" value="ECO:0007669"/>
    <property type="project" value="UniProtKB-ARBA"/>
</dbReference>
<dbReference type="GO" id="GO:0006400">
    <property type="term" value="P:tRNA modification"/>
    <property type="evidence" value="ECO:0007669"/>
    <property type="project" value="TreeGrafter"/>
</dbReference>
<dbReference type="GO" id="GO:0052622">
    <property type="term" value="F:ATP/ADP dimethylallyltransferase activity"/>
    <property type="evidence" value="ECO:0007669"/>
    <property type="project" value="UniProtKB-EC"/>
</dbReference>
<gene>
    <name evidence="11" type="ORF">CIPAW_02G092100</name>
    <name evidence="12" type="ORF">I3842_02G090900</name>
</gene>
<dbReference type="Pfam" id="PF01715">
    <property type="entry name" value="IPPT"/>
    <property type="match status" value="2"/>
</dbReference>
<keyword evidence="3" id="KW-0203">Cytokinin biosynthesis</keyword>
<dbReference type="PANTHER" id="PTHR11088">
    <property type="entry name" value="TRNA DIMETHYLALLYLTRANSFERASE"/>
    <property type="match status" value="1"/>
</dbReference>
<evidence type="ECO:0000256" key="4">
    <source>
        <dbReference type="ARBA" id="ARBA00022741"/>
    </source>
</evidence>
<name>A0A8T1RDJ3_CARIL</name>
<evidence type="ECO:0000256" key="3">
    <source>
        <dbReference type="ARBA" id="ARBA00022712"/>
    </source>
</evidence>
<evidence type="ECO:0000256" key="1">
    <source>
        <dbReference type="ARBA" id="ARBA00005842"/>
    </source>
</evidence>
<accession>A0A8T1RDJ3</accession>
<dbReference type="GO" id="GO:0005524">
    <property type="term" value="F:ATP binding"/>
    <property type="evidence" value="ECO:0007669"/>
    <property type="project" value="UniProtKB-KW"/>
</dbReference>
<dbReference type="GO" id="GO:0005739">
    <property type="term" value="C:mitochondrion"/>
    <property type="evidence" value="ECO:0007669"/>
    <property type="project" value="TreeGrafter"/>
</dbReference>
<evidence type="ECO:0000256" key="5">
    <source>
        <dbReference type="ARBA" id="ARBA00022840"/>
    </source>
</evidence>
<comment type="caution">
    <text evidence="11">The sequence shown here is derived from an EMBL/GenBank/DDBJ whole genome shotgun (WGS) entry which is preliminary data.</text>
</comment>
<comment type="function">
    <text evidence="9">Involved in cytokinin biosynthesis. Catalyzes the transfer of an isopentenyl group from dimethylallyl diphosphate (DMAPP) to ATP and ADP.</text>
</comment>
<organism evidence="11 13">
    <name type="scientific">Carya illinoinensis</name>
    <name type="common">Pecan</name>
    <dbReference type="NCBI Taxonomy" id="32201"/>
    <lineage>
        <taxon>Eukaryota</taxon>
        <taxon>Viridiplantae</taxon>
        <taxon>Streptophyta</taxon>
        <taxon>Embryophyta</taxon>
        <taxon>Tracheophyta</taxon>
        <taxon>Spermatophyta</taxon>
        <taxon>Magnoliopsida</taxon>
        <taxon>eudicotyledons</taxon>
        <taxon>Gunneridae</taxon>
        <taxon>Pentapetalae</taxon>
        <taxon>rosids</taxon>
        <taxon>fabids</taxon>
        <taxon>Fagales</taxon>
        <taxon>Juglandaceae</taxon>
        <taxon>Carya</taxon>
    </lineage>
</organism>
<evidence type="ECO:0000256" key="10">
    <source>
        <dbReference type="ARBA" id="ARBA00066838"/>
    </source>
</evidence>
<dbReference type="Proteomes" id="UP000811609">
    <property type="component" value="Chromosome 2"/>
</dbReference>
<proteinExistence type="inferred from homology"/>
<dbReference type="PANTHER" id="PTHR11088:SF74">
    <property type="entry name" value="ADENYLATE ISOPENTENYLTRANSFERASE 5, CHLOROPLASTIC"/>
    <property type="match status" value="1"/>
</dbReference>
<evidence type="ECO:0000313" key="12">
    <source>
        <dbReference type="EMBL" id="KAG6726656.1"/>
    </source>
</evidence>
<dbReference type="GO" id="GO:0052381">
    <property type="term" value="F:tRNA dimethylallyltransferase activity"/>
    <property type="evidence" value="ECO:0007669"/>
    <property type="project" value="InterPro"/>
</dbReference>
<dbReference type="HAMAP" id="MF_00185">
    <property type="entry name" value="IPP_trans"/>
    <property type="match status" value="1"/>
</dbReference>
<dbReference type="GO" id="GO:0009691">
    <property type="term" value="P:cytokinin biosynthetic process"/>
    <property type="evidence" value="ECO:0007669"/>
    <property type="project" value="UniProtKB-KW"/>
</dbReference>
<comment type="catalytic activity">
    <reaction evidence="7">
        <text>dimethylallyl diphosphate + ATP = N(6)-(dimethylallyl)adenosine 5'-triphosphate + diphosphate</text>
        <dbReference type="Rhea" id="RHEA:36331"/>
        <dbReference type="ChEBI" id="CHEBI:30616"/>
        <dbReference type="ChEBI" id="CHEBI:33019"/>
        <dbReference type="ChEBI" id="CHEBI:57623"/>
        <dbReference type="ChEBI" id="CHEBI:73532"/>
        <dbReference type="EC" id="2.5.1.112"/>
    </reaction>
</comment>
<evidence type="ECO:0000256" key="9">
    <source>
        <dbReference type="ARBA" id="ARBA00055191"/>
    </source>
</evidence>